<sequence length="85" mass="9439">MRKSKVFVWVALIAVPVVLICLFVKHEIEVRNHQSTTPSPTPPAFQPFYSTTAPPMPAYAPPPLYGFAPPADQKEEDDDDEEEAA</sequence>
<keyword evidence="4" id="KW-1185">Reference proteome</keyword>
<name>A0AAW1XVD3_RUBAR</name>
<gene>
    <name evidence="3" type="ORF">M0R45_016551</name>
</gene>
<dbReference type="Proteomes" id="UP001457282">
    <property type="component" value="Unassembled WGS sequence"/>
</dbReference>
<evidence type="ECO:0000256" key="2">
    <source>
        <dbReference type="SAM" id="Phobius"/>
    </source>
</evidence>
<protein>
    <submittedName>
        <fullName evidence="3">Uncharacterized protein</fullName>
    </submittedName>
</protein>
<keyword evidence="2" id="KW-0812">Transmembrane</keyword>
<accession>A0AAW1XVD3</accession>
<feature type="region of interest" description="Disordered" evidence="1">
    <location>
        <begin position="62"/>
        <end position="85"/>
    </location>
</feature>
<organism evidence="3 4">
    <name type="scientific">Rubus argutus</name>
    <name type="common">Southern blackberry</name>
    <dbReference type="NCBI Taxonomy" id="59490"/>
    <lineage>
        <taxon>Eukaryota</taxon>
        <taxon>Viridiplantae</taxon>
        <taxon>Streptophyta</taxon>
        <taxon>Embryophyta</taxon>
        <taxon>Tracheophyta</taxon>
        <taxon>Spermatophyta</taxon>
        <taxon>Magnoliopsida</taxon>
        <taxon>eudicotyledons</taxon>
        <taxon>Gunneridae</taxon>
        <taxon>Pentapetalae</taxon>
        <taxon>rosids</taxon>
        <taxon>fabids</taxon>
        <taxon>Rosales</taxon>
        <taxon>Rosaceae</taxon>
        <taxon>Rosoideae</taxon>
        <taxon>Rosoideae incertae sedis</taxon>
        <taxon>Rubus</taxon>
    </lineage>
</organism>
<evidence type="ECO:0000256" key="1">
    <source>
        <dbReference type="SAM" id="MobiDB-lite"/>
    </source>
</evidence>
<feature type="transmembrane region" description="Helical" evidence="2">
    <location>
        <begin position="6"/>
        <end position="24"/>
    </location>
</feature>
<keyword evidence="2" id="KW-1133">Transmembrane helix</keyword>
<dbReference type="EMBL" id="JBEDUW010000003">
    <property type="protein sequence ID" value="KAK9939870.1"/>
    <property type="molecule type" value="Genomic_DNA"/>
</dbReference>
<dbReference type="AlphaFoldDB" id="A0AAW1XVD3"/>
<proteinExistence type="predicted"/>
<feature type="compositionally biased region" description="Acidic residues" evidence="1">
    <location>
        <begin position="74"/>
        <end position="85"/>
    </location>
</feature>
<reference evidence="3 4" key="1">
    <citation type="journal article" date="2023" name="G3 (Bethesda)">
        <title>A chromosome-length genome assembly and annotation of blackberry (Rubus argutus, cv. 'Hillquist').</title>
        <authorList>
            <person name="Bruna T."/>
            <person name="Aryal R."/>
            <person name="Dudchenko O."/>
            <person name="Sargent D.J."/>
            <person name="Mead D."/>
            <person name="Buti M."/>
            <person name="Cavallini A."/>
            <person name="Hytonen T."/>
            <person name="Andres J."/>
            <person name="Pham M."/>
            <person name="Weisz D."/>
            <person name="Mascagni F."/>
            <person name="Usai G."/>
            <person name="Natali L."/>
            <person name="Bassil N."/>
            <person name="Fernandez G.E."/>
            <person name="Lomsadze A."/>
            <person name="Armour M."/>
            <person name="Olukolu B."/>
            <person name="Poorten T."/>
            <person name="Britton C."/>
            <person name="Davik J."/>
            <person name="Ashrafi H."/>
            <person name="Aiden E.L."/>
            <person name="Borodovsky M."/>
            <person name="Worthington M."/>
        </authorList>
    </citation>
    <scope>NUCLEOTIDE SEQUENCE [LARGE SCALE GENOMIC DNA]</scope>
    <source>
        <strain evidence="3">PI 553951</strain>
    </source>
</reference>
<evidence type="ECO:0000313" key="3">
    <source>
        <dbReference type="EMBL" id="KAK9939870.1"/>
    </source>
</evidence>
<comment type="caution">
    <text evidence="3">The sequence shown here is derived from an EMBL/GenBank/DDBJ whole genome shotgun (WGS) entry which is preliminary data.</text>
</comment>
<keyword evidence="2" id="KW-0472">Membrane</keyword>
<evidence type="ECO:0000313" key="4">
    <source>
        <dbReference type="Proteomes" id="UP001457282"/>
    </source>
</evidence>